<dbReference type="AlphaFoldDB" id="A0A1H5WV96"/>
<keyword evidence="5" id="KW-1185">Reference proteome</keyword>
<gene>
    <name evidence="4" type="ORF">SAMN05216537_1193</name>
</gene>
<keyword evidence="2" id="KW-0227">DNA damage</keyword>
<reference evidence="4 5" key="1">
    <citation type="submission" date="2016-10" db="EMBL/GenBank/DDBJ databases">
        <authorList>
            <person name="de Groot N.N."/>
        </authorList>
    </citation>
    <scope>NUCLEOTIDE SEQUENCE [LARGE SCALE GENOMIC DNA]</scope>
    <source>
        <strain evidence="4 5">D15d</strain>
    </source>
</reference>
<dbReference type="Proteomes" id="UP000236726">
    <property type="component" value="Unassembled WGS sequence"/>
</dbReference>
<name>A0A1H5WV96_9FIRM</name>
<accession>A0A1H5WV96</accession>
<dbReference type="EMBL" id="FNUL01000019">
    <property type="protein sequence ID" value="SEG03432.1"/>
    <property type="molecule type" value="Genomic_DNA"/>
</dbReference>
<organism evidence="4 5">
    <name type="scientific">Lachnospira multipara</name>
    <dbReference type="NCBI Taxonomy" id="28051"/>
    <lineage>
        <taxon>Bacteria</taxon>
        <taxon>Bacillati</taxon>
        <taxon>Bacillota</taxon>
        <taxon>Clostridia</taxon>
        <taxon>Lachnospirales</taxon>
        <taxon>Lachnospiraceae</taxon>
        <taxon>Lachnospira</taxon>
    </lineage>
</organism>
<dbReference type="GO" id="GO:0006281">
    <property type="term" value="P:DNA repair"/>
    <property type="evidence" value="ECO:0007669"/>
    <property type="project" value="UniProtKB-KW"/>
</dbReference>
<evidence type="ECO:0000256" key="2">
    <source>
        <dbReference type="ARBA" id="ARBA00022763"/>
    </source>
</evidence>
<keyword evidence="3" id="KW-0234">DNA repair</keyword>
<proteinExistence type="inferred from homology"/>
<evidence type="ECO:0000256" key="1">
    <source>
        <dbReference type="ARBA" id="ARBA00006638"/>
    </source>
</evidence>
<dbReference type="InterPro" id="IPR041247">
    <property type="entry name" value="Rad52_fam"/>
</dbReference>
<protein>
    <submittedName>
        <fullName evidence="4">Rad52/22 family double-strand break repair protein</fullName>
    </submittedName>
</protein>
<evidence type="ECO:0000313" key="4">
    <source>
        <dbReference type="EMBL" id="SEG03432.1"/>
    </source>
</evidence>
<dbReference type="RefSeq" id="WP_103953433.1">
    <property type="nucleotide sequence ID" value="NZ_FNUL01000019.1"/>
</dbReference>
<evidence type="ECO:0000313" key="5">
    <source>
        <dbReference type="Proteomes" id="UP000236726"/>
    </source>
</evidence>
<dbReference type="Pfam" id="PF04098">
    <property type="entry name" value="Rad52_Rad22"/>
    <property type="match status" value="1"/>
</dbReference>
<comment type="similarity">
    <text evidence="1">Belongs to the RAD52 family.</text>
</comment>
<evidence type="ECO:0000256" key="3">
    <source>
        <dbReference type="ARBA" id="ARBA00023204"/>
    </source>
</evidence>
<sequence length="278" mass="30876">MNLCFRNLRADEIEVRVQSINKGGAQLLLYKDARADMNILDDAVGPLGWKKEYKRDNANCIVSILDKDTGEWISKEDTGTASNSQAEKGLASDSFKRACVNWGIGRALYDAPNIFITKDKLPTFKQEANGKFASYERFKIANVVYSEDNKSIIEVSINIISNYRVVSTVVFKQSKAAVSNVQPLPSTTPTINTNTRNMNATPVHVEESQSTPRSNPTPVNADVMDDEDIILFGPCKGSTFGEIKNTDRFNTLMNWVKGQSYGYGGEKDEQLKKLKALA</sequence>